<dbReference type="InterPro" id="IPR018470">
    <property type="entry name" value="Metal-bd_Tp34-typ"/>
</dbReference>
<dbReference type="Proteomes" id="UP000007437">
    <property type="component" value="Chromosome"/>
</dbReference>
<dbReference type="EMBL" id="FR687359">
    <property type="protein sequence ID" value="CBW74798.1"/>
    <property type="molecule type" value="Genomic_DNA"/>
</dbReference>
<evidence type="ECO:0000256" key="1">
    <source>
        <dbReference type="ARBA" id="ARBA00010013"/>
    </source>
</evidence>
<evidence type="ECO:0000313" key="5">
    <source>
        <dbReference type="Proteomes" id="UP000007437"/>
    </source>
</evidence>
<dbReference type="AlphaFoldDB" id="E5AQB6"/>
<dbReference type="HOGENOM" id="CLU_100963_1_0_4"/>
<proteinExistence type="inferred from homology"/>
<evidence type="ECO:0000313" key="4">
    <source>
        <dbReference type="EMBL" id="CBW74798.1"/>
    </source>
</evidence>
<evidence type="ECO:0000256" key="2">
    <source>
        <dbReference type="ARBA" id="ARBA00022729"/>
    </source>
</evidence>
<feature type="signal peptide" evidence="3">
    <location>
        <begin position="1"/>
        <end position="43"/>
    </location>
</feature>
<dbReference type="PIRSF" id="PIRSF017018">
    <property type="entry name" value="Tp34"/>
    <property type="match status" value="1"/>
</dbReference>
<protein>
    <submittedName>
        <fullName evidence="4">34 kDa membrane antigen</fullName>
    </submittedName>
</protein>
<dbReference type="STRING" id="882378.RBRH_02876"/>
<dbReference type="InterPro" id="IPR038482">
    <property type="entry name" value="Tp34-type_sf"/>
</dbReference>
<comment type="similarity">
    <text evidence="1">Belongs to the UPF0423 family.</text>
</comment>
<name>E5AQB6_MYCRK</name>
<gene>
    <name evidence="4" type="ordered locus">RBRH_02876</name>
</gene>
<organism evidence="4 5">
    <name type="scientific">Mycetohabitans rhizoxinica (strain DSM 19002 / CIP 109453 / HKI 454)</name>
    <name type="common">Paraburkholderia rhizoxinica</name>
    <dbReference type="NCBI Taxonomy" id="882378"/>
    <lineage>
        <taxon>Bacteria</taxon>
        <taxon>Pseudomonadati</taxon>
        <taxon>Pseudomonadota</taxon>
        <taxon>Betaproteobacteria</taxon>
        <taxon>Burkholderiales</taxon>
        <taxon>Burkholderiaceae</taxon>
        <taxon>Mycetohabitans</taxon>
    </lineage>
</organism>
<accession>E5AQB6</accession>
<dbReference type="eggNOG" id="COG3470">
    <property type="taxonomic scope" value="Bacteria"/>
</dbReference>
<feature type="chain" id="PRO_5003195324" evidence="3">
    <location>
        <begin position="44"/>
        <end position="201"/>
    </location>
</feature>
<dbReference type="Gene3D" id="2.60.40.2480">
    <property type="entry name" value="Periplasmic metal-binding protein Tp34-type"/>
    <property type="match status" value="1"/>
</dbReference>
<sequence>MFLFQFSHTLQRGMSMTGFRLVRTATAVASFALVMGAAGAASAAEYPIGKPQIQGGMEVGAVYLQPITMDPEGMMRKASDSDIHLEADIHAVKNNPTGFAEGDWMPYLQVRYELTKPGSNYVQQGDLMAMVASDGPHYGDNVKLAGPGKYHLKLFIAPPAQTGHMAFGRHVDKETGVGPWFKPFELNYDFPFAGIGKKGGY</sequence>
<dbReference type="Pfam" id="PF10634">
    <property type="entry name" value="Iron_transport"/>
    <property type="match status" value="1"/>
</dbReference>
<evidence type="ECO:0000256" key="3">
    <source>
        <dbReference type="SAM" id="SignalP"/>
    </source>
</evidence>
<reference evidence="4 5" key="1">
    <citation type="journal article" date="2011" name="J. Bacteriol.">
        <title>Complete genome sequence of Burkholderia rhizoxinica, an endosymbiont of Rhizopus microsporus.</title>
        <authorList>
            <person name="Lackner G."/>
            <person name="Moebius N."/>
            <person name="Partida-Martinez L."/>
            <person name="Hertweck C."/>
        </authorList>
    </citation>
    <scope>NUCLEOTIDE SEQUENCE [LARGE SCALE GENOMIC DNA]</scope>
    <source>
        <strain evidence="5">DSM 19002 / CIP 109453 / HKI 454</strain>
    </source>
</reference>
<dbReference type="KEGG" id="brh:RBRH_02876"/>
<keyword evidence="2 3" id="KW-0732">Signal</keyword>